<name>A0ABU2GHX8_9EURY</name>
<organism evidence="1 2">
    <name type="scientific">Halogeometricum salsisoli</name>
    <dbReference type="NCBI Taxonomy" id="2950536"/>
    <lineage>
        <taxon>Archaea</taxon>
        <taxon>Methanobacteriati</taxon>
        <taxon>Methanobacteriota</taxon>
        <taxon>Stenosarchaea group</taxon>
        <taxon>Halobacteria</taxon>
        <taxon>Halobacteriales</taxon>
        <taxon>Haloferacaceae</taxon>
        <taxon>Halogeometricum</taxon>
    </lineage>
</organism>
<dbReference type="EMBL" id="JAMQOP010000003">
    <property type="protein sequence ID" value="MDS0300435.1"/>
    <property type="molecule type" value="Genomic_DNA"/>
</dbReference>
<sequence>MSSDDRQTTFARVECAKCGTIAGGRLLFDVALPSADGPDGRFRCPACGHVNSVPRP</sequence>
<gene>
    <name evidence="1" type="ORF">NDI76_16935</name>
</gene>
<reference evidence="1 2" key="1">
    <citation type="submission" date="2022-06" db="EMBL/GenBank/DDBJ databases">
        <title>Halogeometricum sp. a new haloarchaeum isolate from saline soil.</title>
        <authorList>
            <person name="Strakova D."/>
            <person name="Galisteo C."/>
            <person name="Sanchez-Porro C."/>
            <person name="Ventosa A."/>
        </authorList>
    </citation>
    <scope>NUCLEOTIDE SEQUENCE [LARGE SCALE GENOMIC DNA]</scope>
    <source>
        <strain evidence="1 2">S1BR25-6</strain>
    </source>
</reference>
<evidence type="ECO:0000313" key="2">
    <source>
        <dbReference type="Proteomes" id="UP001257060"/>
    </source>
</evidence>
<comment type="caution">
    <text evidence="1">The sequence shown here is derived from an EMBL/GenBank/DDBJ whole genome shotgun (WGS) entry which is preliminary data.</text>
</comment>
<protein>
    <recommendedName>
        <fullName evidence="3">Small CPxCG-related zinc finger protein</fullName>
    </recommendedName>
</protein>
<evidence type="ECO:0000313" key="1">
    <source>
        <dbReference type="EMBL" id="MDS0300435.1"/>
    </source>
</evidence>
<dbReference type="Proteomes" id="UP001257060">
    <property type="component" value="Unassembled WGS sequence"/>
</dbReference>
<keyword evidence="2" id="KW-1185">Reference proteome</keyword>
<proteinExistence type="predicted"/>
<evidence type="ECO:0008006" key="3">
    <source>
        <dbReference type="Google" id="ProtNLM"/>
    </source>
</evidence>
<dbReference type="RefSeq" id="WP_310925335.1">
    <property type="nucleotide sequence ID" value="NZ_JAMQOP010000003.1"/>
</dbReference>
<accession>A0ABU2GHX8</accession>